<name>A0A953NA72_9BURK</name>
<evidence type="ECO:0000256" key="1">
    <source>
        <dbReference type="ARBA" id="ARBA00004651"/>
    </source>
</evidence>
<protein>
    <submittedName>
        <fullName evidence="8">DMT family transporter</fullName>
    </submittedName>
</protein>
<dbReference type="InterPro" id="IPR050638">
    <property type="entry name" value="AA-Vitamin_Transporters"/>
</dbReference>
<evidence type="ECO:0000259" key="7">
    <source>
        <dbReference type="Pfam" id="PF00892"/>
    </source>
</evidence>
<feature type="transmembrane region" description="Helical" evidence="6">
    <location>
        <begin position="249"/>
        <end position="269"/>
    </location>
</feature>
<dbReference type="AlphaFoldDB" id="A0A953NA72"/>
<feature type="transmembrane region" description="Helical" evidence="6">
    <location>
        <begin position="102"/>
        <end position="120"/>
    </location>
</feature>
<dbReference type="Pfam" id="PF00892">
    <property type="entry name" value="EamA"/>
    <property type="match status" value="2"/>
</dbReference>
<reference evidence="8" key="1">
    <citation type="submission" date="2021-07" db="EMBL/GenBank/DDBJ databases">
        <title>New genus and species of the family Alcaligenaceae.</title>
        <authorList>
            <person name="Hahn M.W."/>
        </authorList>
    </citation>
    <scope>NUCLEOTIDE SEQUENCE</scope>
    <source>
        <strain evidence="8">LF4-65</strain>
    </source>
</reference>
<proteinExistence type="predicted"/>
<gene>
    <name evidence="8" type="ORF">KZZ10_07790</name>
</gene>
<feature type="transmembrane region" description="Helical" evidence="6">
    <location>
        <begin position="71"/>
        <end position="96"/>
    </location>
</feature>
<evidence type="ECO:0000256" key="6">
    <source>
        <dbReference type="SAM" id="Phobius"/>
    </source>
</evidence>
<dbReference type="InterPro" id="IPR037185">
    <property type="entry name" value="EmrE-like"/>
</dbReference>
<evidence type="ECO:0000313" key="9">
    <source>
        <dbReference type="Proteomes" id="UP000739565"/>
    </source>
</evidence>
<dbReference type="SUPFAM" id="SSF103481">
    <property type="entry name" value="Multidrug resistance efflux transporter EmrE"/>
    <property type="match status" value="2"/>
</dbReference>
<dbReference type="InterPro" id="IPR000620">
    <property type="entry name" value="EamA_dom"/>
</dbReference>
<feature type="transmembrane region" description="Helical" evidence="6">
    <location>
        <begin position="188"/>
        <end position="207"/>
    </location>
</feature>
<evidence type="ECO:0000256" key="5">
    <source>
        <dbReference type="ARBA" id="ARBA00023136"/>
    </source>
</evidence>
<evidence type="ECO:0000256" key="2">
    <source>
        <dbReference type="ARBA" id="ARBA00022475"/>
    </source>
</evidence>
<keyword evidence="4 6" id="KW-1133">Transmembrane helix</keyword>
<accession>A0A953NA72</accession>
<feature type="transmembrane region" description="Helical" evidence="6">
    <location>
        <begin position="127"/>
        <end position="144"/>
    </location>
</feature>
<feature type="transmembrane region" description="Helical" evidence="6">
    <location>
        <begin position="219"/>
        <end position="237"/>
    </location>
</feature>
<keyword evidence="5 6" id="KW-0472">Membrane</keyword>
<dbReference type="Proteomes" id="UP000739565">
    <property type="component" value="Unassembled WGS sequence"/>
</dbReference>
<sequence length="302" mass="32810">MNADPARRRKAILLLALLVLIWGVNWVIAKMSLAYISPIWVTALRLLPACVLFFSLCFFTGRLRVPVRADLPVVFSIGLLHMVGFSVLVSIGIQYMTAGKSIVLAYTTPLWVLPAAWFFLGEKLTRRKLTGLVVGMLGLVLLLQPGELDWSDRDVLIGHGFVLLAALLWAGSIVYGRAHKWVTPPFALLPWQMLVGGLTQLVLALAIEGLPQIKWSVEFLLLVGFNCLLGNGLAYWLMNVVSRDLPASAVSMGLLGVPVIGLVCSSLVLDEALGPALLIAAALIIFGIILGTTTPRKAHEQK</sequence>
<feature type="domain" description="EamA" evidence="7">
    <location>
        <begin position="10"/>
        <end position="143"/>
    </location>
</feature>
<comment type="caution">
    <text evidence="8">The sequence shown here is derived from an EMBL/GenBank/DDBJ whole genome shotgun (WGS) entry which is preliminary data.</text>
</comment>
<evidence type="ECO:0000313" key="8">
    <source>
        <dbReference type="EMBL" id="MBZ1350547.1"/>
    </source>
</evidence>
<evidence type="ECO:0000256" key="3">
    <source>
        <dbReference type="ARBA" id="ARBA00022692"/>
    </source>
</evidence>
<dbReference type="PANTHER" id="PTHR32322">
    <property type="entry name" value="INNER MEMBRANE TRANSPORTER"/>
    <property type="match status" value="1"/>
</dbReference>
<dbReference type="EMBL" id="JAHXRI010000006">
    <property type="protein sequence ID" value="MBZ1350547.1"/>
    <property type="molecule type" value="Genomic_DNA"/>
</dbReference>
<organism evidence="8 9">
    <name type="scientific">Zwartia hollandica</name>
    <dbReference type="NCBI Taxonomy" id="324606"/>
    <lineage>
        <taxon>Bacteria</taxon>
        <taxon>Pseudomonadati</taxon>
        <taxon>Pseudomonadota</taxon>
        <taxon>Betaproteobacteria</taxon>
        <taxon>Burkholderiales</taxon>
        <taxon>Alcaligenaceae</taxon>
        <taxon>Zwartia</taxon>
    </lineage>
</organism>
<dbReference type="RefSeq" id="WP_259660921.1">
    <property type="nucleotide sequence ID" value="NZ_JAHXRI010000006.1"/>
</dbReference>
<comment type="subcellular location">
    <subcellularLocation>
        <location evidence="1">Cell membrane</location>
        <topology evidence="1">Multi-pass membrane protein</topology>
    </subcellularLocation>
</comment>
<dbReference type="PANTHER" id="PTHR32322:SF18">
    <property type="entry name" value="S-ADENOSYLMETHIONINE_S-ADENOSYLHOMOCYSTEINE TRANSPORTER"/>
    <property type="match status" value="1"/>
</dbReference>
<evidence type="ECO:0000256" key="4">
    <source>
        <dbReference type="ARBA" id="ARBA00022989"/>
    </source>
</evidence>
<feature type="domain" description="EamA" evidence="7">
    <location>
        <begin position="157"/>
        <end position="290"/>
    </location>
</feature>
<keyword evidence="3 6" id="KW-0812">Transmembrane</keyword>
<keyword evidence="2" id="KW-1003">Cell membrane</keyword>
<keyword evidence="9" id="KW-1185">Reference proteome</keyword>
<feature type="transmembrane region" description="Helical" evidence="6">
    <location>
        <begin position="39"/>
        <end position="59"/>
    </location>
</feature>
<feature type="transmembrane region" description="Helical" evidence="6">
    <location>
        <begin position="156"/>
        <end position="176"/>
    </location>
</feature>
<feature type="transmembrane region" description="Helical" evidence="6">
    <location>
        <begin position="275"/>
        <end position="293"/>
    </location>
</feature>
<dbReference type="GO" id="GO:0005886">
    <property type="term" value="C:plasma membrane"/>
    <property type="evidence" value="ECO:0007669"/>
    <property type="project" value="UniProtKB-SubCell"/>
</dbReference>